<dbReference type="Pfam" id="PF00581">
    <property type="entry name" value="Rhodanese"/>
    <property type="match status" value="1"/>
</dbReference>
<reference evidence="2" key="1">
    <citation type="journal article" date="2020" name="ISME J.">
        <title>Gammaproteobacteria mediating utilization of methyl-, sulfur- and petroleum organic compounds in deep ocean hydrothermal plumes.</title>
        <authorList>
            <person name="Zhou Z."/>
            <person name="Liu Y."/>
            <person name="Pan J."/>
            <person name="Cron B.R."/>
            <person name="Toner B.M."/>
            <person name="Anantharaman K."/>
            <person name="Breier J.A."/>
            <person name="Dick G.J."/>
            <person name="Li M."/>
        </authorList>
    </citation>
    <scope>NUCLEOTIDE SEQUENCE</scope>
    <source>
        <strain evidence="2">SZUA-1501</strain>
    </source>
</reference>
<comment type="caution">
    <text evidence="2">The sequence shown here is derived from an EMBL/GenBank/DDBJ whole genome shotgun (WGS) entry which is preliminary data.</text>
</comment>
<sequence length="81" mass="9270">MKVLSLDDILRQKTKEFLSSQLKIGAPEFYQAWKEGKAIILDVRSKEEANVVKIVPAIHIPLNELPDRWGELPKDKLIAVF</sequence>
<name>A0A9D0YQ18_AQUAO</name>
<accession>A0A9D0YQ18</accession>
<protein>
    <submittedName>
        <fullName evidence="2">Rhodanese-like domain-containing protein</fullName>
    </submittedName>
</protein>
<dbReference type="AlphaFoldDB" id="A0A9D0YQ18"/>
<dbReference type="PROSITE" id="PS50206">
    <property type="entry name" value="RHODANESE_3"/>
    <property type="match status" value="1"/>
</dbReference>
<dbReference type="InterPro" id="IPR001763">
    <property type="entry name" value="Rhodanese-like_dom"/>
</dbReference>
<feature type="non-terminal residue" evidence="2">
    <location>
        <position position="81"/>
    </location>
</feature>
<organism evidence="2 3">
    <name type="scientific">Aquifex aeolicus</name>
    <dbReference type="NCBI Taxonomy" id="63363"/>
    <lineage>
        <taxon>Bacteria</taxon>
        <taxon>Pseudomonadati</taxon>
        <taxon>Aquificota</taxon>
        <taxon>Aquificia</taxon>
        <taxon>Aquificales</taxon>
        <taxon>Aquificaceae</taxon>
        <taxon>Aquifex</taxon>
    </lineage>
</organism>
<dbReference type="SUPFAM" id="SSF52821">
    <property type="entry name" value="Rhodanese/Cell cycle control phosphatase"/>
    <property type="match status" value="1"/>
</dbReference>
<dbReference type="CDD" id="cd00158">
    <property type="entry name" value="RHOD"/>
    <property type="match status" value="1"/>
</dbReference>
<evidence type="ECO:0000313" key="2">
    <source>
        <dbReference type="EMBL" id="HIP98443.1"/>
    </source>
</evidence>
<gene>
    <name evidence="2" type="ORF">EYH37_03665</name>
</gene>
<dbReference type="Proteomes" id="UP000606463">
    <property type="component" value="Unassembled WGS sequence"/>
</dbReference>
<dbReference type="EMBL" id="DQVE01000040">
    <property type="protein sequence ID" value="HIP98443.1"/>
    <property type="molecule type" value="Genomic_DNA"/>
</dbReference>
<proteinExistence type="predicted"/>
<feature type="domain" description="Rhodanese" evidence="1">
    <location>
        <begin position="34"/>
        <end position="81"/>
    </location>
</feature>
<dbReference type="Gene3D" id="3.40.250.10">
    <property type="entry name" value="Rhodanese-like domain"/>
    <property type="match status" value="1"/>
</dbReference>
<dbReference type="InterPro" id="IPR036873">
    <property type="entry name" value="Rhodanese-like_dom_sf"/>
</dbReference>
<evidence type="ECO:0000259" key="1">
    <source>
        <dbReference type="PROSITE" id="PS50206"/>
    </source>
</evidence>
<evidence type="ECO:0000313" key="3">
    <source>
        <dbReference type="Proteomes" id="UP000606463"/>
    </source>
</evidence>